<dbReference type="EMBL" id="UINC01118263">
    <property type="protein sequence ID" value="SVC91278.1"/>
    <property type="molecule type" value="Genomic_DNA"/>
</dbReference>
<protein>
    <submittedName>
        <fullName evidence="1">Uncharacterized protein</fullName>
    </submittedName>
</protein>
<organism evidence="1">
    <name type="scientific">marine metagenome</name>
    <dbReference type="NCBI Taxonomy" id="408172"/>
    <lineage>
        <taxon>unclassified sequences</taxon>
        <taxon>metagenomes</taxon>
        <taxon>ecological metagenomes</taxon>
    </lineage>
</organism>
<gene>
    <name evidence="1" type="ORF">METZ01_LOCUS344132</name>
</gene>
<accession>A0A382R2I6</accession>
<proteinExistence type="predicted"/>
<reference evidence="1" key="1">
    <citation type="submission" date="2018-05" db="EMBL/GenBank/DDBJ databases">
        <authorList>
            <person name="Lanie J.A."/>
            <person name="Ng W.-L."/>
            <person name="Kazmierczak K.M."/>
            <person name="Andrzejewski T.M."/>
            <person name="Davidsen T.M."/>
            <person name="Wayne K.J."/>
            <person name="Tettelin H."/>
            <person name="Glass J.I."/>
            <person name="Rusch D."/>
            <person name="Podicherti R."/>
            <person name="Tsui H.-C.T."/>
            <person name="Winkler M.E."/>
        </authorList>
    </citation>
    <scope>NUCLEOTIDE SEQUENCE</scope>
</reference>
<sequence length="146" mass="16758">WQVLERLFYPNVLARIQDTELKFDRANVLTMPELFSAITDAVWSELGHKLGGQRRLNSDSFISSFRRGLQREHLKILVKLVLEVDNGTPEDARSLAWRDLGLISGRIDEKIRSGENKLDDYTSAHLGESLARIQKALDASFHIERR</sequence>
<feature type="non-terminal residue" evidence="1">
    <location>
        <position position="1"/>
    </location>
</feature>
<evidence type="ECO:0000313" key="1">
    <source>
        <dbReference type="EMBL" id="SVC91278.1"/>
    </source>
</evidence>
<dbReference type="AlphaFoldDB" id="A0A382R2I6"/>
<name>A0A382R2I6_9ZZZZ</name>